<protein>
    <recommendedName>
        <fullName evidence="2">HDOD domain-containing protein</fullName>
    </recommendedName>
</protein>
<dbReference type="Gene3D" id="3.30.450.40">
    <property type="match status" value="1"/>
</dbReference>
<dbReference type="SUPFAM" id="SSF55781">
    <property type="entry name" value="GAF domain-like"/>
    <property type="match status" value="1"/>
</dbReference>
<dbReference type="PANTHER" id="PTHR33525:SF3">
    <property type="entry name" value="RIBONUCLEASE Y"/>
    <property type="match status" value="1"/>
</dbReference>
<feature type="compositionally biased region" description="Polar residues" evidence="1">
    <location>
        <begin position="327"/>
        <end position="345"/>
    </location>
</feature>
<feature type="region of interest" description="Disordered" evidence="1">
    <location>
        <begin position="327"/>
        <end position="360"/>
    </location>
</feature>
<dbReference type="PANTHER" id="PTHR33525">
    <property type="match status" value="1"/>
</dbReference>
<dbReference type="InterPro" id="IPR013976">
    <property type="entry name" value="HDOD"/>
</dbReference>
<dbReference type="InterPro" id="IPR029016">
    <property type="entry name" value="GAF-like_dom_sf"/>
</dbReference>
<dbReference type="InterPro" id="IPR003018">
    <property type="entry name" value="GAF"/>
</dbReference>
<dbReference type="InterPro" id="IPR052340">
    <property type="entry name" value="RNase_Y/CdgJ"/>
</dbReference>
<gene>
    <name evidence="3" type="ORF">Tel_14370</name>
</gene>
<dbReference type="Pfam" id="PF01590">
    <property type="entry name" value="GAF"/>
    <property type="match status" value="1"/>
</dbReference>
<dbReference type="KEGG" id="tee:Tel_14370"/>
<dbReference type="AlphaFoldDB" id="A0A0S2TGG5"/>
<sequence>MSATLENTLQALKKKIEQSGDLPVFSASVNHICAVSSDPDADVMALSQGVLKDANLSIKLLRLANSPYYNRSGGKVGVVSRAIVLLGFETVKNLSLTMKFIESFQNEHPSIDMDKLLVRAYITAGFVRDLAIKIGVKDAEETYTCALLHDLGEIAVANYLPHKYIEIAELNKQGDNDPDSNEKQVLGGSMQKIGSELAASWDFSSHIVATMNSEPFKITGQITKPLELNKVLTSLASSLVGALYSAHPSEASSTRELMVDLAQATGMRLNSIEASLSDSFKMSCDLATTYGLPAKKLMPVIAETDDEGRDKLASQFSFYVSNQIASQPTPVGTQPSSAAAPRQNSALADAAAADQDQVAQPTARDAEGVVDQGLQLQYIQDITSLITDGSKLNTVLIKALEGIHVAAAFPRVVLCLLGMDRKQYSGRIAIGTDKELMKEYFSRAVNPTNDIFARVLVEGTDILVENSRDERWKGVLPNKFHTQIGARSFVVAPLRSGAKPIGFVYADKAHSRYPISSAQHRAFIQFIAQARLAFQTCR</sequence>
<name>A0A0S2TGG5_9GAMM</name>
<evidence type="ECO:0000313" key="3">
    <source>
        <dbReference type="EMBL" id="ALP54229.1"/>
    </source>
</evidence>
<dbReference type="PROSITE" id="PS51833">
    <property type="entry name" value="HDOD"/>
    <property type="match status" value="1"/>
</dbReference>
<keyword evidence="4" id="KW-1185">Reference proteome</keyword>
<evidence type="ECO:0000259" key="2">
    <source>
        <dbReference type="PROSITE" id="PS51833"/>
    </source>
</evidence>
<dbReference type="EMBL" id="CP013099">
    <property type="protein sequence ID" value="ALP54229.1"/>
    <property type="molecule type" value="Genomic_DNA"/>
</dbReference>
<dbReference type="Gene3D" id="1.10.3210.10">
    <property type="entry name" value="Hypothetical protein af1432"/>
    <property type="match status" value="1"/>
</dbReference>
<dbReference type="SUPFAM" id="SSF109604">
    <property type="entry name" value="HD-domain/PDEase-like"/>
    <property type="match status" value="1"/>
</dbReference>
<dbReference type="STRING" id="1748243.Tel_14370"/>
<evidence type="ECO:0000256" key="1">
    <source>
        <dbReference type="SAM" id="MobiDB-lite"/>
    </source>
</evidence>
<proteinExistence type="predicted"/>
<evidence type="ECO:0000313" key="4">
    <source>
        <dbReference type="Proteomes" id="UP000055136"/>
    </source>
</evidence>
<accession>A0A0S2TGG5</accession>
<reference evidence="3" key="1">
    <citation type="submission" date="2015-10" db="EMBL/GenBank/DDBJ databases">
        <title>Description of Candidatus Tenderia electrophaga gen. nov, sp. nov., an Uncultivated Electroautotroph from a Biocathode Enrichment.</title>
        <authorList>
            <person name="Eddie B.J."/>
            <person name="Malanoski A.P."/>
            <person name="Wang Z."/>
            <person name="Hall R.J."/>
            <person name="Oh S.D."/>
            <person name="Heiner C."/>
            <person name="Lin B."/>
            <person name="Strycharz-Glaven S.M."/>
        </authorList>
    </citation>
    <scope>NUCLEOTIDE SEQUENCE [LARGE SCALE GENOMIC DNA]</scope>
    <source>
        <strain evidence="3">NRL1</strain>
    </source>
</reference>
<dbReference type="Proteomes" id="UP000055136">
    <property type="component" value="Chromosome"/>
</dbReference>
<dbReference type="Pfam" id="PF08668">
    <property type="entry name" value="HDOD"/>
    <property type="match status" value="1"/>
</dbReference>
<organism evidence="3 4">
    <name type="scientific">Candidatus Tenderia electrophaga</name>
    <dbReference type="NCBI Taxonomy" id="1748243"/>
    <lineage>
        <taxon>Bacteria</taxon>
        <taxon>Pseudomonadati</taxon>
        <taxon>Pseudomonadota</taxon>
        <taxon>Gammaproteobacteria</taxon>
        <taxon>Candidatus Tenderiales</taxon>
        <taxon>Candidatus Tenderiaceae</taxon>
        <taxon>Candidatus Tenderia</taxon>
    </lineage>
</organism>
<feature type="domain" description="HDOD" evidence="2">
    <location>
        <begin position="22"/>
        <end position="217"/>
    </location>
</feature>
<feature type="compositionally biased region" description="Low complexity" evidence="1">
    <location>
        <begin position="346"/>
        <end position="360"/>
    </location>
</feature>